<dbReference type="EMBL" id="KQ414613">
    <property type="protein sequence ID" value="KOC69011.1"/>
    <property type="molecule type" value="Genomic_DNA"/>
</dbReference>
<accession>A0A0L7RE59</accession>
<feature type="region of interest" description="Disordered" evidence="1">
    <location>
        <begin position="1"/>
        <end position="228"/>
    </location>
</feature>
<feature type="region of interest" description="Disordered" evidence="1">
    <location>
        <begin position="262"/>
        <end position="293"/>
    </location>
</feature>
<reference evidence="2 3" key="1">
    <citation type="submission" date="2015-07" db="EMBL/GenBank/DDBJ databases">
        <title>The genome of Habropoda laboriosa.</title>
        <authorList>
            <person name="Pan H."/>
            <person name="Kapheim K."/>
        </authorList>
    </citation>
    <scope>NUCLEOTIDE SEQUENCE [LARGE SCALE GENOMIC DNA]</scope>
    <source>
        <strain evidence="2">0110345459</strain>
    </source>
</reference>
<dbReference type="AlphaFoldDB" id="A0A0L7RE59"/>
<dbReference type="Proteomes" id="UP000053825">
    <property type="component" value="Unassembled WGS sequence"/>
</dbReference>
<keyword evidence="3" id="KW-1185">Reference proteome</keyword>
<name>A0A0L7RE59_9HYME</name>
<feature type="compositionally biased region" description="Basic and acidic residues" evidence="1">
    <location>
        <begin position="152"/>
        <end position="184"/>
    </location>
</feature>
<evidence type="ECO:0000256" key="1">
    <source>
        <dbReference type="SAM" id="MobiDB-lite"/>
    </source>
</evidence>
<feature type="compositionally biased region" description="Basic residues" evidence="1">
    <location>
        <begin position="64"/>
        <end position="88"/>
    </location>
</feature>
<protein>
    <submittedName>
        <fullName evidence="2">Uncharacterized protein</fullName>
    </submittedName>
</protein>
<feature type="compositionally biased region" description="Basic and acidic residues" evidence="1">
    <location>
        <begin position="100"/>
        <end position="113"/>
    </location>
</feature>
<organism evidence="2 3">
    <name type="scientific">Habropoda laboriosa</name>
    <dbReference type="NCBI Taxonomy" id="597456"/>
    <lineage>
        <taxon>Eukaryota</taxon>
        <taxon>Metazoa</taxon>
        <taxon>Ecdysozoa</taxon>
        <taxon>Arthropoda</taxon>
        <taxon>Hexapoda</taxon>
        <taxon>Insecta</taxon>
        <taxon>Pterygota</taxon>
        <taxon>Neoptera</taxon>
        <taxon>Endopterygota</taxon>
        <taxon>Hymenoptera</taxon>
        <taxon>Apocrita</taxon>
        <taxon>Aculeata</taxon>
        <taxon>Apoidea</taxon>
        <taxon>Anthophila</taxon>
        <taxon>Apidae</taxon>
        <taxon>Habropoda</taxon>
    </lineage>
</organism>
<proteinExistence type="predicted"/>
<feature type="compositionally biased region" description="Basic and acidic residues" evidence="1">
    <location>
        <begin position="212"/>
        <end position="225"/>
    </location>
</feature>
<feature type="compositionally biased region" description="Acidic residues" evidence="1">
    <location>
        <begin position="202"/>
        <end position="211"/>
    </location>
</feature>
<sequence>MNGCNPTPDKFDINGPPAPGPHLGRQAPYQRSAACSSPFYTMQDWIERGEEKEEEEEEEEGRTNRRRGGKRTKGRKCNIARGKERHRKGNGEGNRIYFRQLERGKAVVEEKKSPTPGNAFAGSASENLQARPRYEGQEFKKKRTFSISQAKTSREGELKGAADEGRNVKRCPAREKMGREEDTTSRYLGAGGGEEEGRCKPEEEEEEEEEEVEKKLVSGRSRDPRAFSGPIVRFGALGRTVSNHQSVSYAETLKVFSLEKGEAEGRITEEEKRELERKKLEMPGRTEQTRKAA</sequence>
<gene>
    <name evidence="2" type="ORF">WH47_09568</name>
</gene>
<evidence type="ECO:0000313" key="2">
    <source>
        <dbReference type="EMBL" id="KOC69011.1"/>
    </source>
</evidence>
<evidence type="ECO:0000313" key="3">
    <source>
        <dbReference type="Proteomes" id="UP000053825"/>
    </source>
</evidence>